<dbReference type="PROSITE" id="PS50240">
    <property type="entry name" value="TRYPSIN_DOM"/>
    <property type="match status" value="1"/>
</dbReference>
<dbReference type="PROSITE" id="PS00134">
    <property type="entry name" value="TRYPSIN_HIS"/>
    <property type="match status" value="1"/>
</dbReference>
<proteinExistence type="inferred from homology"/>
<dbReference type="Gene3D" id="2.40.10.10">
    <property type="entry name" value="Trypsin-like serine proteases"/>
    <property type="match status" value="1"/>
</dbReference>
<dbReference type="InterPro" id="IPR043504">
    <property type="entry name" value="Peptidase_S1_PA_chymotrypsin"/>
</dbReference>
<dbReference type="InterPro" id="IPR001314">
    <property type="entry name" value="Peptidase_S1A"/>
</dbReference>
<dbReference type="SUPFAM" id="SSF50494">
    <property type="entry name" value="Trypsin-like serine proteases"/>
    <property type="match status" value="1"/>
</dbReference>
<dbReference type="InterPro" id="IPR009003">
    <property type="entry name" value="Peptidase_S1_PA"/>
</dbReference>
<dbReference type="PANTHER" id="PTHR24276:SF98">
    <property type="entry name" value="FI18310P1-RELATED"/>
    <property type="match status" value="1"/>
</dbReference>
<evidence type="ECO:0000313" key="6">
    <source>
        <dbReference type="Proteomes" id="UP000715441"/>
    </source>
</evidence>
<evidence type="ECO:0000256" key="2">
    <source>
        <dbReference type="ARBA" id="ARBA00023157"/>
    </source>
</evidence>
<keyword evidence="6" id="KW-1185">Reference proteome</keyword>
<accession>A0ABX1JJA7</accession>
<evidence type="ECO:0000259" key="4">
    <source>
        <dbReference type="PROSITE" id="PS50240"/>
    </source>
</evidence>
<evidence type="ECO:0000313" key="5">
    <source>
        <dbReference type="EMBL" id="NKQ58726.1"/>
    </source>
</evidence>
<evidence type="ECO:0000256" key="3">
    <source>
        <dbReference type="SAM" id="MobiDB-lite"/>
    </source>
</evidence>
<dbReference type="EMBL" id="JAAXLS010000064">
    <property type="protein sequence ID" value="NKQ58726.1"/>
    <property type="molecule type" value="Genomic_DNA"/>
</dbReference>
<gene>
    <name evidence="5" type="ORF">HFP15_38370</name>
</gene>
<dbReference type="InterPro" id="IPR001254">
    <property type="entry name" value="Trypsin_dom"/>
</dbReference>
<dbReference type="PRINTS" id="PR00722">
    <property type="entry name" value="CHYMOTRYPSIN"/>
</dbReference>
<organism evidence="5 6">
    <name type="scientific">Amycolatopsis acididurans</name>
    <dbReference type="NCBI Taxonomy" id="2724524"/>
    <lineage>
        <taxon>Bacteria</taxon>
        <taxon>Bacillati</taxon>
        <taxon>Actinomycetota</taxon>
        <taxon>Actinomycetes</taxon>
        <taxon>Pseudonocardiales</taxon>
        <taxon>Pseudonocardiaceae</taxon>
        <taxon>Amycolatopsis</taxon>
    </lineage>
</organism>
<dbReference type="Proteomes" id="UP000715441">
    <property type="component" value="Unassembled WGS sequence"/>
</dbReference>
<dbReference type="PANTHER" id="PTHR24276">
    <property type="entry name" value="POLYSERASE-RELATED"/>
    <property type="match status" value="1"/>
</dbReference>
<dbReference type="InterPro" id="IPR050430">
    <property type="entry name" value="Peptidase_S1"/>
</dbReference>
<sequence length="282" mass="28782">MAVAVLVGAGAACAHVTGSVDSAAAALGLRKATPVTTASAPGTEAPPPSTERGGGNNAPPSPKPLVPFNAKLRSTNIPEPGGGVRDGGCSGALIAPDWVITAGHCFHDLDGTRVGGKPRYTMIVTVGKTRDSDPGGRTAKVVDVRQSPVNDLAVVKLDTPITDITPVALAESAPDPGQRLQFAGWGSTSATVVTPSDHLKRGEFRIAAVNDSTLDADPVVPRTVENSPCRDDSGGPFFVSADDVTGQLVATEVSGPQCPQPGTETLARVDVAASWIRKQIES</sequence>
<reference evidence="5 6" key="1">
    <citation type="submission" date="2020-04" db="EMBL/GenBank/DDBJ databases">
        <title>Novel species.</title>
        <authorList>
            <person name="Teo W.F.A."/>
            <person name="Lipun K."/>
            <person name="Srisuk N."/>
            <person name="Duangmal K."/>
        </authorList>
    </citation>
    <scope>NUCLEOTIDE SEQUENCE [LARGE SCALE GENOMIC DNA]</scope>
    <source>
        <strain evidence="5 6">K13G38</strain>
    </source>
</reference>
<dbReference type="InterPro" id="IPR018114">
    <property type="entry name" value="TRYPSIN_HIS"/>
</dbReference>
<feature type="region of interest" description="Disordered" evidence="3">
    <location>
        <begin position="34"/>
        <end position="83"/>
    </location>
</feature>
<feature type="domain" description="Peptidase S1" evidence="4">
    <location>
        <begin position="52"/>
        <end position="281"/>
    </location>
</feature>
<keyword evidence="2" id="KW-1015">Disulfide bond</keyword>
<name>A0ABX1JJA7_9PSEU</name>
<evidence type="ECO:0000256" key="1">
    <source>
        <dbReference type="ARBA" id="ARBA00007664"/>
    </source>
</evidence>
<dbReference type="SMART" id="SM00020">
    <property type="entry name" value="Tryp_SPc"/>
    <property type="match status" value="1"/>
</dbReference>
<protein>
    <submittedName>
        <fullName evidence="5">Trypsin-like serine protease</fullName>
    </submittedName>
</protein>
<comment type="similarity">
    <text evidence="1">Belongs to the peptidase S1 family.</text>
</comment>
<dbReference type="Pfam" id="PF00089">
    <property type="entry name" value="Trypsin"/>
    <property type="match status" value="1"/>
</dbReference>
<comment type="caution">
    <text evidence="5">The sequence shown here is derived from an EMBL/GenBank/DDBJ whole genome shotgun (WGS) entry which is preliminary data.</text>
</comment>